<proteinExistence type="predicted"/>
<protein>
    <submittedName>
        <fullName evidence="3">Uncharacterized protein</fullName>
    </submittedName>
</protein>
<keyword evidence="6" id="KW-1185">Reference proteome</keyword>
<keyword evidence="1" id="KW-0812">Transmembrane</keyword>
<keyword evidence="1" id="KW-0472">Membrane</keyword>
<accession>A0A815VT19</accession>
<evidence type="ECO:0000313" key="3">
    <source>
        <dbReference type="EMBL" id="CAF1536883.1"/>
    </source>
</evidence>
<keyword evidence="1" id="KW-1133">Transmembrane helix</keyword>
<evidence type="ECO:0000313" key="2">
    <source>
        <dbReference type="EMBL" id="CAF1536848.1"/>
    </source>
</evidence>
<evidence type="ECO:0000313" key="4">
    <source>
        <dbReference type="EMBL" id="CAF1655876.1"/>
    </source>
</evidence>
<reference evidence="3" key="1">
    <citation type="submission" date="2021-02" db="EMBL/GenBank/DDBJ databases">
        <authorList>
            <person name="Nowell W R."/>
        </authorList>
    </citation>
    <scope>NUCLEOTIDE SEQUENCE</scope>
</reference>
<gene>
    <name evidence="2" type="ORF">BJG266_LOCUS45298</name>
    <name evidence="3" type="ORF">BJG266_LOCUS45301</name>
    <name evidence="4" type="ORF">QVE165_LOCUS62289</name>
    <name evidence="5" type="ORF">QVE165_LOCUS62292</name>
</gene>
<dbReference type="OrthoDB" id="10057253at2759"/>
<evidence type="ECO:0000256" key="1">
    <source>
        <dbReference type="SAM" id="Phobius"/>
    </source>
</evidence>
<dbReference type="EMBL" id="CAJNOM010004456">
    <property type="protein sequence ID" value="CAF1655890.1"/>
    <property type="molecule type" value="Genomic_DNA"/>
</dbReference>
<evidence type="ECO:0000313" key="6">
    <source>
        <dbReference type="Proteomes" id="UP000663832"/>
    </source>
</evidence>
<dbReference type="EMBL" id="CAJNOI010004079">
    <property type="protein sequence ID" value="CAF1536848.1"/>
    <property type="molecule type" value="Genomic_DNA"/>
</dbReference>
<sequence length="247" mass="27075">MARNIPRQQPMYISTLNINVDDLDAQSQEDYRYQHSAQETISLKSPKTNTRSYLIILVVILIIITLLSIVALVIGIYSLALATKNSATNTVASTTTVNTATIASSAVCSTSPTTSYQYSTATPFQCLNYTNNTDETRNIAYTSSINYCDNVLPFVNTTSVWIRFRDEAGTLIANSPVPPNSCGSVATGWYAGQYPSAAFTTATSIVCFFVTTNTCSACNLISITNCQTFYVFLLPVTPYCNYRYCTL</sequence>
<dbReference type="EMBL" id="CAJNOM010004455">
    <property type="protein sequence ID" value="CAF1655876.1"/>
    <property type="molecule type" value="Genomic_DNA"/>
</dbReference>
<dbReference type="AlphaFoldDB" id="A0A815VT19"/>
<organism evidence="3 7">
    <name type="scientific">Adineta steineri</name>
    <dbReference type="NCBI Taxonomy" id="433720"/>
    <lineage>
        <taxon>Eukaryota</taxon>
        <taxon>Metazoa</taxon>
        <taxon>Spiralia</taxon>
        <taxon>Gnathifera</taxon>
        <taxon>Rotifera</taxon>
        <taxon>Eurotatoria</taxon>
        <taxon>Bdelloidea</taxon>
        <taxon>Adinetida</taxon>
        <taxon>Adinetidae</taxon>
        <taxon>Adineta</taxon>
    </lineage>
</organism>
<name>A0A815VT19_9BILA</name>
<evidence type="ECO:0000313" key="7">
    <source>
        <dbReference type="Proteomes" id="UP000663877"/>
    </source>
</evidence>
<comment type="caution">
    <text evidence="3">The sequence shown here is derived from an EMBL/GenBank/DDBJ whole genome shotgun (WGS) entry which is preliminary data.</text>
</comment>
<feature type="transmembrane region" description="Helical" evidence="1">
    <location>
        <begin position="53"/>
        <end position="80"/>
    </location>
</feature>
<dbReference type="Proteomes" id="UP000663877">
    <property type="component" value="Unassembled WGS sequence"/>
</dbReference>
<evidence type="ECO:0000313" key="5">
    <source>
        <dbReference type="EMBL" id="CAF1655890.1"/>
    </source>
</evidence>
<dbReference type="Proteomes" id="UP000663832">
    <property type="component" value="Unassembled WGS sequence"/>
</dbReference>
<dbReference type="EMBL" id="CAJNOI010004080">
    <property type="protein sequence ID" value="CAF1536883.1"/>
    <property type="molecule type" value="Genomic_DNA"/>
</dbReference>